<protein>
    <submittedName>
        <fullName evidence="1">Uncharacterized protein</fullName>
    </submittedName>
</protein>
<proteinExistence type="predicted"/>
<organism evidence="1 2">
    <name type="scientific">Rahnella sp. (strain Y9602)</name>
    <dbReference type="NCBI Taxonomy" id="2703885"/>
    <lineage>
        <taxon>Bacteria</taxon>
        <taxon>Pseudomonadati</taxon>
        <taxon>Pseudomonadota</taxon>
        <taxon>Gammaproteobacteria</taxon>
        <taxon>Enterobacterales</taxon>
        <taxon>Yersiniaceae</taxon>
        <taxon>Rahnella</taxon>
    </lineage>
</organism>
<evidence type="ECO:0000313" key="1">
    <source>
        <dbReference type="EMBL" id="MFD3226856.1"/>
    </source>
</evidence>
<comment type="caution">
    <text evidence="1">The sequence shown here is derived from an EMBL/GenBank/DDBJ whole genome shotgun (WGS) entry which is preliminary data.</text>
</comment>
<evidence type="ECO:0000313" key="2">
    <source>
        <dbReference type="Proteomes" id="UP001598201"/>
    </source>
</evidence>
<dbReference type="RefSeq" id="WP_379672319.1">
    <property type="nucleotide sequence ID" value="NZ_JBHUCJ010000114.1"/>
</dbReference>
<gene>
    <name evidence="1" type="ORF">ACFPK4_25265</name>
</gene>
<reference evidence="1 2" key="1">
    <citation type="submission" date="2024-09" db="EMBL/GenBank/DDBJ databases">
        <title>Genomes of Rahnella.</title>
        <authorList>
            <person name="Mnguni F.C."/>
            <person name="Shin G.Y."/>
            <person name="Coutinho T."/>
        </authorList>
    </citation>
    <scope>NUCLEOTIDE SEQUENCE [LARGE SCALE GENOMIC DNA]</scope>
    <source>
        <strain evidence="1 2">20WA0057</strain>
    </source>
</reference>
<dbReference type="EMBL" id="JBHUCJ010000114">
    <property type="protein sequence ID" value="MFD3226856.1"/>
    <property type="molecule type" value="Genomic_DNA"/>
</dbReference>
<name>A0ABW6CFK6_RAHSY</name>
<keyword evidence="2" id="KW-1185">Reference proteome</keyword>
<sequence length="52" mass="5800">MNELQKIWLDAYRGYLKAASATGEHCPSDYDSAREHADAVLNSLFKAGERAE</sequence>
<dbReference type="Proteomes" id="UP001598201">
    <property type="component" value="Unassembled WGS sequence"/>
</dbReference>
<accession>A0ABW6CFK6</accession>